<evidence type="ECO:0000313" key="4">
    <source>
        <dbReference type="EMBL" id="VDL63044.1"/>
    </source>
</evidence>
<reference evidence="4 5" key="2">
    <citation type="submission" date="2018-11" db="EMBL/GenBank/DDBJ databases">
        <authorList>
            <consortium name="Pathogen Informatics"/>
        </authorList>
    </citation>
    <scope>NUCLEOTIDE SEQUENCE [LARGE SCALE GENOMIC DNA]</scope>
</reference>
<dbReference type="EMBL" id="UYSG01011606">
    <property type="protein sequence ID" value="VDL63044.1"/>
    <property type="molecule type" value="Genomic_DNA"/>
</dbReference>
<dbReference type="GO" id="GO:0006108">
    <property type="term" value="P:malate metabolic process"/>
    <property type="evidence" value="ECO:0007669"/>
    <property type="project" value="InterPro"/>
</dbReference>
<dbReference type="Proteomes" id="UP000274504">
    <property type="component" value="Unassembled WGS sequence"/>
</dbReference>
<dbReference type="InterPro" id="IPR036291">
    <property type="entry name" value="NAD(P)-bd_dom_sf"/>
</dbReference>
<keyword evidence="2" id="KW-0560">Oxidoreductase</keyword>
<dbReference type="Gene3D" id="3.40.50.720">
    <property type="entry name" value="NAD(P)-binding Rossmann-like Domain"/>
    <property type="match status" value="1"/>
</dbReference>
<dbReference type="Gene3D" id="3.90.110.10">
    <property type="entry name" value="Lactate dehydrogenase/glycoside hydrolase, family 4, C-terminal"/>
    <property type="match status" value="1"/>
</dbReference>
<evidence type="ECO:0000313" key="5">
    <source>
        <dbReference type="Proteomes" id="UP000274504"/>
    </source>
</evidence>
<dbReference type="STRING" id="6216.A0A0R3SX47"/>
<name>A0A0R3SX47_HYMDI</name>
<dbReference type="OrthoDB" id="4069699at2759"/>
<dbReference type="GO" id="GO:0016615">
    <property type="term" value="F:malate dehydrogenase activity"/>
    <property type="evidence" value="ECO:0007669"/>
    <property type="project" value="InterPro"/>
</dbReference>
<evidence type="ECO:0000259" key="3">
    <source>
        <dbReference type="Pfam" id="PF02866"/>
    </source>
</evidence>
<dbReference type="SUPFAM" id="SSF56327">
    <property type="entry name" value="LDH C-terminal domain-like"/>
    <property type="match status" value="1"/>
</dbReference>
<dbReference type="FunFam" id="3.40.50.720:FF:000144">
    <property type="entry name" value="Malate dehydrogenase [NADP]"/>
    <property type="match status" value="1"/>
</dbReference>
<dbReference type="GO" id="GO:0016616">
    <property type="term" value="F:oxidoreductase activity, acting on the CH-OH group of donors, NAD or NADP as acceptor"/>
    <property type="evidence" value="ECO:0007669"/>
    <property type="project" value="InterPro"/>
</dbReference>
<dbReference type="SUPFAM" id="SSF51735">
    <property type="entry name" value="NAD(P)-binding Rossmann-fold domains"/>
    <property type="match status" value="1"/>
</dbReference>
<dbReference type="WBParaSite" id="HDID_0001029401-mRNA-1">
    <property type="protein sequence ID" value="HDID_0001029401-mRNA-1"/>
    <property type="gene ID" value="HDID_0001029401"/>
</dbReference>
<evidence type="ECO:0000256" key="1">
    <source>
        <dbReference type="ARBA" id="ARBA00009613"/>
    </source>
</evidence>
<evidence type="ECO:0000256" key="2">
    <source>
        <dbReference type="ARBA" id="ARBA00023002"/>
    </source>
</evidence>
<dbReference type="Pfam" id="PF02866">
    <property type="entry name" value="Ldh_1_C"/>
    <property type="match status" value="1"/>
</dbReference>
<dbReference type="PANTHER" id="PTHR23382">
    <property type="entry name" value="MALATE DEHYDROGENASE"/>
    <property type="match status" value="1"/>
</dbReference>
<feature type="domain" description="Lactate/malate dehydrogenase C-terminal" evidence="3">
    <location>
        <begin position="156"/>
        <end position="315"/>
    </location>
</feature>
<reference evidence="6" key="1">
    <citation type="submission" date="2017-02" db="UniProtKB">
        <authorList>
            <consortium name="WormBaseParasite"/>
        </authorList>
    </citation>
    <scope>IDENTIFICATION</scope>
</reference>
<proteinExistence type="inferred from homology"/>
<protein>
    <submittedName>
        <fullName evidence="6">Ldh_1_C domain-containing protein</fullName>
    </submittedName>
</protein>
<evidence type="ECO:0000313" key="6">
    <source>
        <dbReference type="WBParaSite" id="HDID_0001029401-mRNA-1"/>
    </source>
</evidence>
<dbReference type="InterPro" id="IPR015955">
    <property type="entry name" value="Lactate_DH/Glyco_Ohase_4_C"/>
</dbReference>
<gene>
    <name evidence="4" type="ORF">HDID_LOCUS10292</name>
</gene>
<comment type="similarity">
    <text evidence="1">Belongs to the LDH/MDH superfamily. MDH type 2 family.</text>
</comment>
<dbReference type="InterPro" id="IPR010945">
    <property type="entry name" value="Malate_DH_type2"/>
</dbReference>
<organism evidence="6">
    <name type="scientific">Hymenolepis diminuta</name>
    <name type="common">Rat tapeworm</name>
    <dbReference type="NCBI Taxonomy" id="6216"/>
    <lineage>
        <taxon>Eukaryota</taxon>
        <taxon>Metazoa</taxon>
        <taxon>Spiralia</taxon>
        <taxon>Lophotrochozoa</taxon>
        <taxon>Platyhelminthes</taxon>
        <taxon>Cestoda</taxon>
        <taxon>Eucestoda</taxon>
        <taxon>Cyclophyllidea</taxon>
        <taxon>Hymenolepididae</taxon>
        <taxon>Hymenolepis</taxon>
    </lineage>
</organism>
<accession>A0A0R3SX47</accession>
<dbReference type="InterPro" id="IPR022383">
    <property type="entry name" value="Lactate/malate_DH_C"/>
</dbReference>
<dbReference type="AlphaFoldDB" id="A0A0R3SX47"/>
<sequence>MKAINVLISSCSRPEAYDLLLLIARGTVFGESQPVSIILYDEPIQKAKLDNLADEVKDCASTVLQEIRVEVSPGNAFRDVDLAIMLDTIEATNSVLERLKLCKQAYARYGKFLEECAKQSINIVIAGDPISANTHFMSKYAPSFPKSCFTGCLRMEQNRATFQVAKKLDVPIDSVRNVIIWGNPGPNILVDISHAEFQVENDLYKSVIKQINNDHWRKHILQPYVESKCSEKVSPSEIAICKAKAIADHIKDVWFGTSENWSSMVVHSNGEYGIPKNLFFGFPVSIPKPKGSPEIVPNLKFDEWEEARFLQRVHEIDERRKILHQTCEGEEIEESDLVL</sequence>